<accession>A0ABU0EA03</accession>
<evidence type="ECO:0000313" key="3">
    <source>
        <dbReference type="Proteomes" id="UP001239626"/>
    </source>
</evidence>
<proteinExistence type="predicted"/>
<keyword evidence="3" id="KW-1185">Reference proteome</keyword>
<dbReference type="RefSeq" id="WP_307489341.1">
    <property type="nucleotide sequence ID" value="NZ_JAUSVB010000001.1"/>
</dbReference>
<dbReference type="Proteomes" id="UP001239626">
    <property type="component" value="Unassembled WGS sequence"/>
</dbReference>
<sequence length="409" mass="42873">MSTRMQRGFRASAIGLSVSIAILCAPVAAGASGGPGAGDGNRASAEKVLPPGALTWQEKFDRAATVLRERFPETFAEAVIEGENRGRIAFKGALPAGARTAASLPKGASLVAGAQYSERELEGISLALLTKAEEEFVGAESVASYLDWRDRSFHVVRTEATQSAADKAATARAAEPSAETFSAQVSEEIDLPDGFGLVVEAKEEPIAGSEAYDGGDWLMNGDRPWCTAAFPVKKRTSAHLGVLTAGHCPGNLTYTGNKANIFTVLSGSLSTNDGAIGGDFRWFWSSQMFSGRTYVGAPTAPYRNFSAAAKPSVNSTVCKYGGKTGYGCAKMVYTALYYSPKIPDGGGNPYRVGPLGGVASHITTDGDSGGPWFYNYTAYGIHSGFVNGGSAFSYVTHALSTFDLVLWAG</sequence>
<organism evidence="2 3">
    <name type="scientific">Cellulomonas humilata</name>
    <dbReference type="NCBI Taxonomy" id="144055"/>
    <lineage>
        <taxon>Bacteria</taxon>
        <taxon>Bacillati</taxon>
        <taxon>Actinomycetota</taxon>
        <taxon>Actinomycetes</taxon>
        <taxon>Micrococcales</taxon>
        <taxon>Cellulomonadaceae</taxon>
        <taxon>Cellulomonas</taxon>
    </lineage>
</organism>
<protein>
    <recommendedName>
        <fullName evidence="4">Serine protease</fullName>
    </recommendedName>
</protein>
<comment type="caution">
    <text evidence="2">The sequence shown here is derived from an EMBL/GenBank/DDBJ whole genome shotgun (WGS) entry which is preliminary data.</text>
</comment>
<gene>
    <name evidence="2" type="ORF">J2X26_000383</name>
</gene>
<evidence type="ECO:0000313" key="2">
    <source>
        <dbReference type="EMBL" id="MDQ0372086.1"/>
    </source>
</evidence>
<feature type="signal peptide" evidence="1">
    <location>
        <begin position="1"/>
        <end position="31"/>
    </location>
</feature>
<dbReference type="PROSITE" id="PS00134">
    <property type="entry name" value="TRYPSIN_HIS"/>
    <property type="match status" value="1"/>
</dbReference>
<dbReference type="InterPro" id="IPR009003">
    <property type="entry name" value="Peptidase_S1_PA"/>
</dbReference>
<name>A0ABU0EA03_9CELL</name>
<dbReference type="Gene3D" id="2.40.10.10">
    <property type="entry name" value="Trypsin-like serine proteases"/>
    <property type="match status" value="2"/>
</dbReference>
<dbReference type="InterPro" id="IPR018114">
    <property type="entry name" value="TRYPSIN_HIS"/>
</dbReference>
<keyword evidence="1" id="KW-0732">Signal</keyword>
<evidence type="ECO:0008006" key="4">
    <source>
        <dbReference type="Google" id="ProtNLM"/>
    </source>
</evidence>
<evidence type="ECO:0000256" key="1">
    <source>
        <dbReference type="SAM" id="SignalP"/>
    </source>
</evidence>
<feature type="chain" id="PRO_5046116921" description="Serine protease" evidence="1">
    <location>
        <begin position="32"/>
        <end position="409"/>
    </location>
</feature>
<reference evidence="2 3" key="1">
    <citation type="submission" date="2023-07" db="EMBL/GenBank/DDBJ databases">
        <title>Sorghum-associated microbial communities from plants grown in Nebraska, USA.</title>
        <authorList>
            <person name="Schachtman D."/>
        </authorList>
    </citation>
    <scope>NUCLEOTIDE SEQUENCE [LARGE SCALE GENOMIC DNA]</scope>
    <source>
        <strain evidence="2 3">BE332</strain>
    </source>
</reference>
<dbReference type="SUPFAM" id="SSF50494">
    <property type="entry name" value="Trypsin-like serine proteases"/>
    <property type="match status" value="1"/>
</dbReference>
<dbReference type="InterPro" id="IPR043504">
    <property type="entry name" value="Peptidase_S1_PA_chymotrypsin"/>
</dbReference>
<dbReference type="EMBL" id="JAUSVB010000001">
    <property type="protein sequence ID" value="MDQ0372086.1"/>
    <property type="molecule type" value="Genomic_DNA"/>
</dbReference>